<sequence>QGGILGPRPQAALNVNAPRGPRPTNIDNALHTLSPAQPDQSWYIDTSATSCHS</sequence>
<comment type="caution">
    <text evidence="2">The sequence shown here is derived from an EMBL/GenBank/DDBJ whole genome shotgun (WGS) entry which is preliminary data.</text>
</comment>
<name>A0A392VMH4_9FABA</name>
<proteinExistence type="predicted"/>
<organism evidence="2 3">
    <name type="scientific">Trifolium medium</name>
    <dbReference type="NCBI Taxonomy" id="97028"/>
    <lineage>
        <taxon>Eukaryota</taxon>
        <taxon>Viridiplantae</taxon>
        <taxon>Streptophyta</taxon>
        <taxon>Embryophyta</taxon>
        <taxon>Tracheophyta</taxon>
        <taxon>Spermatophyta</taxon>
        <taxon>Magnoliopsida</taxon>
        <taxon>eudicotyledons</taxon>
        <taxon>Gunneridae</taxon>
        <taxon>Pentapetalae</taxon>
        <taxon>rosids</taxon>
        <taxon>fabids</taxon>
        <taxon>Fabales</taxon>
        <taxon>Fabaceae</taxon>
        <taxon>Papilionoideae</taxon>
        <taxon>50 kb inversion clade</taxon>
        <taxon>NPAAA clade</taxon>
        <taxon>Hologalegina</taxon>
        <taxon>IRL clade</taxon>
        <taxon>Trifolieae</taxon>
        <taxon>Trifolium</taxon>
    </lineage>
</organism>
<keyword evidence="3" id="KW-1185">Reference proteome</keyword>
<dbReference type="EMBL" id="LXQA011179862">
    <property type="protein sequence ID" value="MCI87945.1"/>
    <property type="molecule type" value="Genomic_DNA"/>
</dbReference>
<feature type="non-terminal residue" evidence="2">
    <location>
        <position position="1"/>
    </location>
</feature>
<feature type="compositionally biased region" description="Polar residues" evidence="1">
    <location>
        <begin position="34"/>
        <end position="53"/>
    </location>
</feature>
<protein>
    <submittedName>
        <fullName evidence="2">Uncharacterized protein</fullName>
    </submittedName>
</protein>
<accession>A0A392VMH4</accession>
<evidence type="ECO:0000313" key="2">
    <source>
        <dbReference type="EMBL" id="MCI87945.1"/>
    </source>
</evidence>
<reference evidence="2 3" key="1">
    <citation type="journal article" date="2018" name="Front. Plant Sci.">
        <title>Red Clover (Trifolium pratense) and Zigzag Clover (T. medium) - A Picture of Genomic Similarities and Differences.</title>
        <authorList>
            <person name="Dluhosova J."/>
            <person name="Istvanek J."/>
            <person name="Nedelnik J."/>
            <person name="Repkova J."/>
        </authorList>
    </citation>
    <scope>NUCLEOTIDE SEQUENCE [LARGE SCALE GENOMIC DNA]</scope>
    <source>
        <strain evidence="3">cv. 10/8</strain>
        <tissue evidence="2">Leaf</tissue>
    </source>
</reference>
<evidence type="ECO:0000256" key="1">
    <source>
        <dbReference type="SAM" id="MobiDB-lite"/>
    </source>
</evidence>
<evidence type="ECO:0000313" key="3">
    <source>
        <dbReference type="Proteomes" id="UP000265520"/>
    </source>
</evidence>
<feature type="region of interest" description="Disordered" evidence="1">
    <location>
        <begin position="1"/>
        <end position="53"/>
    </location>
</feature>
<dbReference type="AlphaFoldDB" id="A0A392VMH4"/>
<dbReference type="Proteomes" id="UP000265520">
    <property type="component" value="Unassembled WGS sequence"/>
</dbReference>